<evidence type="ECO:0000313" key="2">
    <source>
        <dbReference type="EMBL" id="MBC2666528.1"/>
    </source>
</evidence>
<accession>A0A7X1FT76</accession>
<dbReference type="InterPro" id="IPR049212">
    <property type="entry name" value="DUF6815"/>
</dbReference>
<dbReference type="AlphaFoldDB" id="A0A7X1FT76"/>
<reference evidence="2 3" key="1">
    <citation type="submission" date="2020-08" db="EMBL/GenBank/DDBJ databases">
        <title>The genome sequence of type strain Novosphingobium flavum NBRC 111647.</title>
        <authorList>
            <person name="Liu Y."/>
        </authorList>
    </citation>
    <scope>NUCLEOTIDE SEQUENCE [LARGE SCALE GENOMIC DNA]</scope>
    <source>
        <strain evidence="2 3">NBRC 111647</strain>
    </source>
</reference>
<dbReference type="NCBIfam" id="NF033816">
    <property type="entry name" value="Cj0069_fam"/>
    <property type="match status" value="1"/>
</dbReference>
<dbReference type="RefSeq" id="WP_185664828.1">
    <property type="nucleotide sequence ID" value="NZ_JACLAW010000010.1"/>
</dbReference>
<name>A0A7X1FT76_9SPHN</name>
<evidence type="ECO:0000259" key="1">
    <source>
        <dbReference type="Pfam" id="PF20668"/>
    </source>
</evidence>
<evidence type="ECO:0000313" key="3">
    <source>
        <dbReference type="Proteomes" id="UP000566813"/>
    </source>
</evidence>
<comment type="caution">
    <text evidence="2">The sequence shown here is derived from an EMBL/GenBank/DDBJ whole genome shotgun (WGS) entry which is preliminary data.</text>
</comment>
<gene>
    <name evidence="2" type="ORF">H7F51_13450</name>
</gene>
<organism evidence="2 3">
    <name type="scientific">Novosphingobium flavum</name>
    <dbReference type="NCBI Taxonomy" id="1778672"/>
    <lineage>
        <taxon>Bacteria</taxon>
        <taxon>Pseudomonadati</taxon>
        <taxon>Pseudomonadota</taxon>
        <taxon>Alphaproteobacteria</taxon>
        <taxon>Sphingomonadales</taxon>
        <taxon>Sphingomonadaceae</taxon>
        <taxon>Novosphingobium</taxon>
    </lineage>
</organism>
<protein>
    <submittedName>
        <fullName evidence="2">Cj0069 family protein</fullName>
    </submittedName>
</protein>
<dbReference type="EMBL" id="JACLAW010000010">
    <property type="protein sequence ID" value="MBC2666528.1"/>
    <property type="molecule type" value="Genomic_DNA"/>
</dbReference>
<proteinExistence type="predicted"/>
<feature type="domain" description="DUF6815" evidence="1">
    <location>
        <begin position="76"/>
        <end position="178"/>
    </location>
</feature>
<dbReference type="Proteomes" id="UP000566813">
    <property type="component" value="Unassembled WGS sequence"/>
</dbReference>
<sequence length="206" mass="22129">MKVAIAPFAFTIGAGYGGIGVWKVTALSGGLEDVLSARGAEPARRLSLTDFLSEWRVETEAGGGLVDQPFQARHLDGMVRCYMSGNKVVGFGHQLVRALADRKAGPAGPRLYSGPGDDRFQGLRTSMENDWTPGMVRLLGLEISTLPVIWDADFLLGPKTPDGQDTYVLCEINASSVFPIPDEAPDALADTLICRLKAAERARRPA</sequence>
<keyword evidence="3" id="KW-1185">Reference proteome</keyword>
<dbReference type="Pfam" id="PF20668">
    <property type="entry name" value="DUF6815"/>
    <property type="match status" value="1"/>
</dbReference>